<name>A0ABD3PCP2_9STRA</name>
<keyword evidence="1" id="KW-0677">Repeat</keyword>
<dbReference type="Gene3D" id="1.25.40.10">
    <property type="entry name" value="Tetratricopeptide repeat domain"/>
    <property type="match status" value="2"/>
</dbReference>
<evidence type="ECO:0000313" key="3">
    <source>
        <dbReference type="EMBL" id="KAL3785858.1"/>
    </source>
</evidence>
<feature type="compositionally biased region" description="Polar residues" evidence="2">
    <location>
        <begin position="506"/>
        <end position="515"/>
    </location>
</feature>
<evidence type="ECO:0000256" key="1">
    <source>
        <dbReference type="ARBA" id="ARBA00022737"/>
    </source>
</evidence>
<evidence type="ECO:0000313" key="4">
    <source>
        <dbReference type="Proteomes" id="UP001516023"/>
    </source>
</evidence>
<feature type="region of interest" description="Disordered" evidence="2">
    <location>
        <begin position="42"/>
        <end position="159"/>
    </location>
</feature>
<comment type="caution">
    <text evidence="3">The sequence shown here is derived from an EMBL/GenBank/DDBJ whole genome shotgun (WGS) entry which is preliminary data.</text>
</comment>
<dbReference type="AlphaFoldDB" id="A0ABD3PCP2"/>
<dbReference type="PANTHER" id="PTHR47942:SF63">
    <property type="entry name" value="PENTATRICOPEPTIDE REPEAT-CONTAINING PROTEIN"/>
    <property type="match status" value="1"/>
</dbReference>
<dbReference type="InterPro" id="IPR051222">
    <property type="entry name" value="PPR/CCM1_RNA-binding"/>
</dbReference>
<sequence>MYRQALLQPRRRLLATLSHDGITHRPSPRLPIPPILTLRNRASEAASTSPRRFSPHDNGNGAPRNNERREKSGVPRYLIPQAYRRRIPEDAVNNHYKSKHPRKDGPPSSSKPIARRSFQSHRNHKDKARASFRANSPSSIKRQRRKQARSLPQHSTMEQRRFMRRHSKFTMSQGYTYGGVDFNSEIKAMERIEGELSRKLNEYNSRLMGSLNFGEVAKEIGEREEKEREFVPSLFSILDGKKDAQHQQEKEAAISDALNGNAPSIADLYATEESYANIASDFRSLILGLVRVAESICNDKWVENSQRNDGSGHDYGKPDKQEDGVRLKDYESAVLKAEHYLEVFETFHRRRLQVVEKGRMKLEEAMRKMEGEKNPKVLQEVGSFLRDVFANPLSRSNTYGSDFDELWKRADGSKYTTNDVTGLGEVTPSNFDDLIRSHKIVDLCPDIALYEHLISANHAAYCFGNQAKLEATERSNRLLTRWISLHCLQTKNDGVSGGGEVNSSSTQHQLPVSSQDDAKYPEQRLFHLVMRQNTDLWTKNGSQRVEEWLRRMESLQQAGHVHCGPDLLAYNLLLLSYCNLCKNMGIKLEASGGSSSKAKSQGGGTAHAANIHASTRTYILEGVEKILLELNNHDGLDANVLSLNLALNALAKAGKNEADLCQKTDRLLCKVLGEYNFNRIVDETDTTNTDKNADAVNDDKFDLVLNNMRNALVDASKSSIEPDLDTYHWLVEIYSASGNLFYIRRAMTLLNKMIRLRITIDSNSDGMNGDTMPPFTGTFNNALRALQCKVDELDRLSYSKNGELTLSSEQKQQRELQNFSPAEIAKSVTPLVDAMVQFDSSSPTRVTFLFVLQIWSKSGAVDAGDQAEEILSKMEVITTYQDMRPFSNAYKLVLHCWLASAKAGRPGSVERAHRLMEIIEAQAGEHATEILSNDITEGTDNIFSYFDIFDKTRHDYSKLYQIMLKICANTHRKEDTVHAVDIAFETYGKMKRHGVKPTAKTFALMYSTVQNFIYHHPDHPKDEKRRLLERVVDAARMHNMTKGELIGRWQQWQLREATGENVANNSDERDSV</sequence>
<dbReference type="EMBL" id="JABMIG020000207">
    <property type="protein sequence ID" value="KAL3785858.1"/>
    <property type="molecule type" value="Genomic_DNA"/>
</dbReference>
<keyword evidence="4" id="KW-1185">Reference proteome</keyword>
<feature type="compositionally biased region" description="Basic residues" evidence="2">
    <location>
        <begin position="118"/>
        <end position="127"/>
    </location>
</feature>
<accession>A0ABD3PCP2</accession>
<dbReference type="InterPro" id="IPR011990">
    <property type="entry name" value="TPR-like_helical_dom_sf"/>
</dbReference>
<feature type="compositionally biased region" description="Basic and acidic residues" evidence="2">
    <location>
        <begin position="310"/>
        <end position="323"/>
    </location>
</feature>
<evidence type="ECO:0000256" key="2">
    <source>
        <dbReference type="SAM" id="MobiDB-lite"/>
    </source>
</evidence>
<organism evidence="3 4">
    <name type="scientific">Cyclotella cryptica</name>
    <dbReference type="NCBI Taxonomy" id="29204"/>
    <lineage>
        <taxon>Eukaryota</taxon>
        <taxon>Sar</taxon>
        <taxon>Stramenopiles</taxon>
        <taxon>Ochrophyta</taxon>
        <taxon>Bacillariophyta</taxon>
        <taxon>Coscinodiscophyceae</taxon>
        <taxon>Thalassiosirophycidae</taxon>
        <taxon>Stephanodiscales</taxon>
        <taxon>Stephanodiscaceae</taxon>
        <taxon>Cyclotella</taxon>
    </lineage>
</organism>
<reference evidence="3 4" key="1">
    <citation type="journal article" date="2020" name="G3 (Bethesda)">
        <title>Improved Reference Genome for Cyclotella cryptica CCMP332, a Model for Cell Wall Morphogenesis, Salinity Adaptation, and Lipid Production in Diatoms (Bacillariophyta).</title>
        <authorList>
            <person name="Roberts W.R."/>
            <person name="Downey K.M."/>
            <person name="Ruck E.C."/>
            <person name="Traller J.C."/>
            <person name="Alverson A.J."/>
        </authorList>
    </citation>
    <scope>NUCLEOTIDE SEQUENCE [LARGE SCALE GENOMIC DNA]</scope>
    <source>
        <strain evidence="3 4">CCMP332</strain>
    </source>
</reference>
<gene>
    <name evidence="3" type="ORF">HJC23_008746</name>
</gene>
<feature type="region of interest" description="Disordered" evidence="2">
    <location>
        <begin position="495"/>
        <end position="515"/>
    </location>
</feature>
<protein>
    <submittedName>
        <fullName evidence="3">Uncharacterized protein</fullName>
    </submittedName>
</protein>
<proteinExistence type="predicted"/>
<dbReference type="PANTHER" id="PTHR47942">
    <property type="entry name" value="TETRATRICOPEPTIDE REPEAT (TPR)-LIKE SUPERFAMILY PROTEIN-RELATED"/>
    <property type="match status" value="1"/>
</dbReference>
<feature type="region of interest" description="Disordered" evidence="2">
    <location>
        <begin position="303"/>
        <end position="323"/>
    </location>
</feature>
<dbReference type="Proteomes" id="UP001516023">
    <property type="component" value="Unassembled WGS sequence"/>
</dbReference>